<accession>A0A7S3FU54</accession>
<evidence type="ECO:0000256" key="4">
    <source>
        <dbReference type="ARBA" id="ARBA00022729"/>
    </source>
</evidence>
<dbReference type="InterPro" id="IPR041233">
    <property type="entry name" value="Melibiase_C"/>
</dbReference>
<sequence length="179" mass="19898">MLEVGNCQMTNDEEKTHFALWALAKSPMIIGCDLTKVSKESLSILMNKDLIAVNQDPASTQAKCMIGCNYWDTILRRPSVWQTKLSTGEVVVAVVNWRENNWKNYKFYLTDVGLAPKDGDSILVRDLIEQKEIGSFVDSHDRGSVSVDSIPGHGSKVFKFTVVPSEVSTTAEEPVFLAN</sequence>
<evidence type="ECO:0000256" key="5">
    <source>
        <dbReference type="ARBA" id="ARBA00022801"/>
    </source>
</evidence>
<dbReference type="SUPFAM" id="SSF51445">
    <property type="entry name" value="(Trans)glycosidases"/>
    <property type="match status" value="1"/>
</dbReference>
<dbReference type="Gene3D" id="3.20.20.70">
    <property type="entry name" value="Aldolase class I"/>
    <property type="match status" value="1"/>
</dbReference>
<comment type="catalytic activity">
    <reaction evidence="1">
        <text>Hydrolysis of terminal, non-reducing alpha-D-galactose residues in alpha-D-galactosides, including galactose oligosaccharides, galactomannans and galactolipids.</text>
        <dbReference type="EC" id="3.2.1.22"/>
    </reaction>
</comment>
<dbReference type="InterPro" id="IPR013780">
    <property type="entry name" value="Glyco_hydro_b"/>
</dbReference>
<evidence type="ECO:0000256" key="6">
    <source>
        <dbReference type="ARBA" id="ARBA00023295"/>
    </source>
</evidence>
<dbReference type="Pfam" id="PF16499">
    <property type="entry name" value="Melibiase_2"/>
    <property type="match status" value="1"/>
</dbReference>
<proteinExistence type="inferred from homology"/>
<dbReference type="SUPFAM" id="SSF51011">
    <property type="entry name" value="Glycosyl hydrolase domain"/>
    <property type="match status" value="1"/>
</dbReference>
<evidence type="ECO:0000259" key="7">
    <source>
        <dbReference type="Pfam" id="PF17801"/>
    </source>
</evidence>
<protein>
    <recommendedName>
        <fullName evidence="3">alpha-galactosidase</fullName>
        <ecNumber evidence="3">3.2.1.22</ecNumber>
    </recommendedName>
</protein>
<organism evidence="8">
    <name type="scientific">Strombidium rassoulzadegani</name>
    <dbReference type="NCBI Taxonomy" id="1082188"/>
    <lineage>
        <taxon>Eukaryota</taxon>
        <taxon>Sar</taxon>
        <taxon>Alveolata</taxon>
        <taxon>Ciliophora</taxon>
        <taxon>Intramacronucleata</taxon>
        <taxon>Spirotrichea</taxon>
        <taxon>Oligotrichia</taxon>
        <taxon>Strombidiidae</taxon>
        <taxon>Strombidium</taxon>
    </lineage>
</organism>
<evidence type="ECO:0000256" key="1">
    <source>
        <dbReference type="ARBA" id="ARBA00001255"/>
    </source>
</evidence>
<dbReference type="GO" id="GO:0005975">
    <property type="term" value="P:carbohydrate metabolic process"/>
    <property type="evidence" value="ECO:0007669"/>
    <property type="project" value="InterPro"/>
</dbReference>
<dbReference type="PANTHER" id="PTHR11452">
    <property type="entry name" value="ALPHA-GALACTOSIDASE/ALPHA-N-ACETYLGALACTOSAMINIDASE"/>
    <property type="match status" value="1"/>
</dbReference>
<keyword evidence="6" id="KW-0326">Glycosidase</keyword>
<dbReference type="InterPro" id="IPR017853">
    <property type="entry name" value="GH"/>
</dbReference>
<comment type="similarity">
    <text evidence="2">Belongs to the glycosyl hydrolase 27 family.</text>
</comment>
<keyword evidence="5" id="KW-0378">Hydrolase</keyword>
<feature type="domain" description="Alpha galactosidase C-terminal" evidence="7">
    <location>
        <begin position="79"/>
        <end position="160"/>
    </location>
</feature>
<dbReference type="Gene3D" id="2.60.40.1180">
    <property type="entry name" value="Golgi alpha-mannosidase II"/>
    <property type="match status" value="1"/>
</dbReference>
<dbReference type="EC" id="3.2.1.22" evidence="3"/>
<dbReference type="EMBL" id="HBIA01005467">
    <property type="protein sequence ID" value="CAE0231094.1"/>
    <property type="molecule type" value="Transcribed_RNA"/>
</dbReference>
<dbReference type="InterPro" id="IPR002241">
    <property type="entry name" value="Glyco_hydro_27"/>
</dbReference>
<dbReference type="InterPro" id="IPR013785">
    <property type="entry name" value="Aldolase_TIM"/>
</dbReference>
<dbReference type="Pfam" id="PF17801">
    <property type="entry name" value="Melibiase_C"/>
    <property type="match status" value="1"/>
</dbReference>
<name>A0A7S3FU54_9SPIT</name>
<gene>
    <name evidence="8" type="ORF">SRAS04492_LOCUS2889</name>
</gene>
<evidence type="ECO:0000256" key="3">
    <source>
        <dbReference type="ARBA" id="ARBA00012755"/>
    </source>
</evidence>
<evidence type="ECO:0000256" key="2">
    <source>
        <dbReference type="ARBA" id="ARBA00009743"/>
    </source>
</evidence>
<keyword evidence="4" id="KW-0732">Signal</keyword>
<dbReference type="AlphaFoldDB" id="A0A7S3FU54"/>
<dbReference type="PANTHER" id="PTHR11452:SF75">
    <property type="entry name" value="ALPHA-GALACTOSIDASE MEL1"/>
    <property type="match status" value="1"/>
</dbReference>
<dbReference type="GO" id="GO:0004557">
    <property type="term" value="F:alpha-galactosidase activity"/>
    <property type="evidence" value="ECO:0007669"/>
    <property type="project" value="UniProtKB-EC"/>
</dbReference>
<reference evidence="8" key="1">
    <citation type="submission" date="2021-01" db="EMBL/GenBank/DDBJ databases">
        <authorList>
            <person name="Corre E."/>
            <person name="Pelletier E."/>
            <person name="Niang G."/>
            <person name="Scheremetjew M."/>
            <person name="Finn R."/>
            <person name="Kale V."/>
            <person name="Holt S."/>
            <person name="Cochrane G."/>
            <person name="Meng A."/>
            <person name="Brown T."/>
            <person name="Cohen L."/>
        </authorList>
    </citation>
    <scope>NUCLEOTIDE SEQUENCE</scope>
    <source>
        <strain evidence="8">Ras09</strain>
    </source>
</reference>
<evidence type="ECO:0000313" key="8">
    <source>
        <dbReference type="EMBL" id="CAE0231094.1"/>
    </source>
</evidence>